<dbReference type="OrthoDB" id="4978768at2"/>
<evidence type="ECO:0000313" key="2">
    <source>
        <dbReference type="Proteomes" id="UP000464507"/>
    </source>
</evidence>
<accession>A0A7L5AFF1</accession>
<dbReference type="Proteomes" id="UP000464507">
    <property type="component" value="Chromosome"/>
</dbReference>
<organism evidence="1 2">
    <name type="scientific">Marisediminicola antarctica</name>
    <dbReference type="NCBI Taxonomy" id="674079"/>
    <lineage>
        <taxon>Bacteria</taxon>
        <taxon>Bacillati</taxon>
        <taxon>Actinomycetota</taxon>
        <taxon>Actinomycetes</taxon>
        <taxon>Micrococcales</taxon>
        <taxon>Microbacteriaceae</taxon>
        <taxon>Marisediminicola</taxon>
    </lineage>
</organism>
<reference evidence="1 2" key="1">
    <citation type="submission" date="2016-09" db="EMBL/GenBank/DDBJ databases">
        <title>Complete genome sequence of microbes from the polar regions.</title>
        <authorList>
            <person name="Liao L."/>
            <person name="Chen B."/>
        </authorList>
    </citation>
    <scope>NUCLEOTIDE SEQUENCE [LARGE SCALE GENOMIC DNA]</scope>
    <source>
        <strain evidence="1 2">ZS314</strain>
    </source>
</reference>
<keyword evidence="2" id="KW-1185">Reference proteome</keyword>
<dbReference type="EMBL" id="CP017146">
    <property type="protein sequence ID" value="QHO68646.1"/>
    <property type="molecule type" value="Genomic_DNA"/>
</dbReference>
<sequence length="92" mass="10700">MTMVEEAVAIWLSPDGVPERLVWRGQRFRVSDTPTPFGPTPEEVLGFVTHPPRHGVGWRFQGTSDESGHETLMFDVLRDDYRQQWRLLRTYA</sequence>
<proteinExistence type="predicted"/>
<protein>
    <submittedName>
        <fullName evidence="1">Uncharacterized protein</fullName>
    </submittedName>
</protein>
<dbReference type="RefSeq" id="WP_161885005.1">
    <property type="nucleotide sequence ID" value="NZ_CP017146.1"/>
</dbReference>
<dbReference type="AlphaFoldDB" id="A0A7L5AFF1"/>
<dbReference type="KEGG" id="mant:BHD05_02350"/>
<evidence type="ECO:0000313" key="1">
    <source>
        <dbReference type="EMBL" id="QHO68646.1"/>
    </source>
</evidence>
<gene>
    <name evidence="1" type="ORF">BHD05_02350</name>
</gene>
<name>A0A7L5AFF1_9MICO</name>